<protein>
    <submittedName>
        <fullName evidence="2">Uncharacterized protein</fullName>
    </submittedName>
</protein>
<reference evidence="2 3" key="1">
    <citation type="submission" date="2020-08" db="EMBL/GenBank/DDBJ databases">
        <title>Plant Genome Project.</title>
        <authorList>
            <person name="Zhang R.-G."/>
        </authorList>
    </citation>
    <scope>NUCLEOTIDE SEQUENCE [LARGE SCALE GENOMIC DNA]</scope>
    <source>
        <tissue evidence="2">Rhizome</tissue>
    </source>
</reference>
<evidence type="ECO:0000256" key="1">
    <source>
        <dbReference type="SAM" id="MobiDB-lite"/>
    </source>
</evidence>
<sequence length="215" mass="23668">MGNAFWPCLKAAAPAVELIFWGGATERITLSRGGAKPLLAGEIMFRFHDHVVCHADSFFIGRPVPALSVGDQLLPGHTYFILPVDRLPDLHDPLTAASLTSLSASRNSPQVAGGRQSPFEYVRGADGRASIKVHPEFVTKLISVCDAEESGALCSTPELKKHYEQLVGSKDRRPWSPKLESIEEKEKEKEKKRRMLHSTSKLLMSPAKLALEKIT</sequence>
<dbReference type="PANTHER" id="PTHR33052">
    <property type="entry name" value="DUF4228 DOMAIN PROTEIN-RELATED"/>
    <property type="match status" value="1"/>
</dbReference>
<gene>
    <name evidence="2" type="ORF">ZIOFF_057360</name>
</gene>
<organism evidence="2 3">
    <name type="scientific">Zingiber officinale</name>
    <name type="common">Ginger</name>
    <name type="synonym">Amomum zingiber</name>
    <dbReference type="NCBI Taxonomy" id="94328"/>
    <lineage>
        <taxon>Eukaryota</taxon>
        <taxon>Viridiplantae</taxon>
        <taxon>Streptophyta</taxon>
        <taxon>Embryophyta</taxon>
        <taxon>Tracheophyta</taxon>
        <taxon>Spermatophyta</taxon>
        <taxon>Magnoliopsida</taxon>
        <taxon>Liliopsida</taxon>
        <taxon>Zingiberales</taxon>
        <taxon>Zingiberaceae</taxon>
        <taxon>Zingiber</taxon>
    </lineage>
</organism>
<name>A0A8J5FCD8_ZINOF</name>
<comment type="caution">
    <text evidence="2">The sequence shown here is derived from an EMBL/GenBank/DDBJ whole genome shotgun (WGS) entry which is preliminary data.</text>
</comment>
<feature type="region of interest" description="Disordered" evidence="1">
    <location>
        <begin position="170"/>
        <end position="199"/>
    </location>
</feature>
<dbReference type="EMBL" id="JACMSC010000016">
    <property type="protein sequence ID" value="KAG6480774.1"/>
    <property type="molecule type" value="Genomic_DNA"/>
</dbReference>
<dbReference type="AlphaFoldDB" id="A0A8J5FCD8"/>
<accession>A0A8J5FCD8</accession>
<proteinExistence type="predicted"/>
<dbReference type="InterPro" id="IPR025322">
    <property type="entry name" value="PADRE_dom"/>
</dbReference>
<dbReference type="Pfam" id="PF14009">
    <property type="entry name" value="PADRE"/>
    <property type="match status" value="1"/>
</dbReference>
<dbReference type="OrthoDB" id="1899115at2759"/>
<keyword evidence="3" id="KW-1185">Reference proteome</keyword>
<dbReference type="Proteomes" id="UP000734854">
    <property type="component" value="Unassembled WGS sequence"/>
</dbReference>
<feature type="compositionally biased region" description="Basic and acidic residues" evidence="1">
    <location>
        <begin position="170"/>
        <end position="189"/>
    </location>
</feature>
<evidence type="ECO:0000313" key="3">
    <source>
        <dbReference type="Proteomes" id="UP000734854"/>
    </source>
</evidence>
<evidence type="ECO:0000313" key="2">
    <source>
        <dbReference type="EMBL" id="KAG6480774.1"/>
    </source>
</evidence>